<dbReference type="Gene3D" id="3.40.50.360">
    <property type="match status" value="1"/>
</dbReference>
<comment type="caution">
    <text evidence="1">The sequence shown here is derived from an EMBL/GenBank/DDBJ whole genome shotgun (WGS) entry which is preliminary data.</text>
</comment>
<reference evidence="1 2" key="1">
    <citation type="journal article" date="2015" name="Genome Announc.">
        <title>Expanding the biotechnology potential of lactobacilli through comparative genomics of 213 strains and associated genera.</title>
        <authorList>
            <person name="Sun Z."/>
            <person name="Harris H.M."/>
            <person name="McCann A."/>
            <person name="Guo C."/>
            <person name="Argimon S."/>
            <person name="Zhang W."/>
            <person name="Yang X."/>
            <person name="Jeffery I.B."/>
            <person name="Cooney J.C."/>
            <person name="Kagawa T.F."/>
            <person name="Liu W."/>
            <person name="Song Y."/>
            <person name="Salvetti E."/>
            <person name="Wrobel A."/>
            <person name="Rasinkangas P."/>
            <person name="Parkhill J."/>
            <person name="Rea M.C."/>
            <person name="O'Sullivan O."/>
            <person name="Ritari J."/>
            <person name="Douillard F.P."/>
            <person name="Paul Ross R."/>
            <person name="Yang R."/>
            <person name="Briner A.E."/>
            <person name="Felis G.E."/>
            <person name="de Vos W.M."/>
            <person name="Barrangou R."/>
            <person name="Klaenhammer T.R."/>
            <person name="Caufield P.W."/>
            <person name="Cui Y."/>
            <person name="Zhang H."/>
            <person name="O'Toole P.W."/>
        </authorList>
    </citation>
    <scope>NUCLEOTIDE SEQUENCE [LARGE SCALE GENOMIC DNA]</scope>
    <source>
        <strain evidence="1 2">JCM 17158</strain>
    </source>
</reference>
<dbReference type="RefSeq" id="WP_056951850.1">
    <property type="nucleotide sequence ID" value="NZ_AZDJ01000030.1"/>
</dbReference>
<dbReference type="GO" id="GO:0010181">
    <property type="term" value="F:FMN binding"/>
    <property type="evidence" value="ECO:0007669"/>
    <property type="project" value="InterPro"/>
</dbReference>
<protein>
    <submittedName>
        <fullName evidence="1">Uncharacterized protein</fullName>
    </submittedName>
</protein>
<dbReference type="OrthoDB" id="1739094at2"/>
<accession>A0A0R1JIJ5</accession>
<keyword evidence="2" id="KW-1185">Reference proteome</keyword>
<dbReference type="PATRIC" id="fig|1291734.4.peg.329"/>
<dbReference type="Proteomes" id="UP000051804">
    <property type="component" value="Unassembled WGS sequence"/>
</dbReference>
<evidence type="ECO:0000313" key="1">
    <source>
        <dbReference type="EMBL" id="KRK71133.1"/>
    </source>
</evidence>
<dbReference type="AlphaFoldDB" id="A0A0R1JIJ5"/>
<name>A0A0R1JIJ5_9LACO</name>
<dbReference type="GO" id="GO:0016651">
    <property type="term" value="F:oxidoreductase activity, acting on NAD(P)H"/>
    <property type="evidence" value="ECO:0007669"/>
    <property type="project" value="UniProtKB-ARBA"/>
</dbReference>
<sequence length="138" mass="15038">MTIEIRYFSKTGNTAAVAKLIGDQLGITAKPISEPLPAHVDLLLYGGGGVYMTRPNKDALNYVKSLDPKQVGKVSLFGTAGSQMSGEHKLAELLEQQGIPREEPSLFLHGMMPNKPDFNDKQQQQIHDYAAGFTTAVH</sequence>
<organism evidence="1 2">
    <name type="scientific">Lacticaseibacillus nasuensis JCM 17158</name>
    <dbReference type="NCBI Taxonomy" id="1291734"/>
    <lineage>
        <taxon>Bacteria</taxon>
        <taxon>Bacillati</taxon>
        <taxon>Bacillota</taxon>
        <taxon>Bacilli</taxon>
        <taxon>Lactobacillales</taxon>
        <taxon>Lactobacillaceae</taxon>
        <taxon>Lacticaseibacillus</taxon>
    </lineage>
</organism>
<gene>
    <name evidence="1" type="ORF">FD02_GL000319</name>
</gene>
<dbReference type="EMBL" id="AZDJ01000030">
    <property type="protein sequence ID" value="KRK71133.1"/>
    <property type="molecule type" value="Genomic_DNA"/>
</dbReference>
<dbReference type="STRING" id="1291734.FD02_GL000319"/>
<proteinExistence type="predicted"/>
<evidence type="ECO:0000313" key="2">
    <source>
        <dbReference type="Proteomes" id="UP000051804"/>
    </source>
</evidence>
<dbReference type="InterPro" id="IPR029039">
    <property type="entry name" value="Flavoprotein-like_sf"/>
</dbReference>
<dbReference type="SUPFAM" id="SSF52218">
    <property type="entry name" value="Flavoproteins"/>
    <property type="match status" value="1"/>
</dbReference>